<evidence type="ECO:0000256" key="1">
    <source>
        <dbReference type="ARBA" id="ARBA00022737"/>
    </source>
</evidence>
<dbReference type="AlphaFoldDB" id="A0A2P5DQN3"/>
<evidence type="ECO:0000313" key="4">
    <source>
        <dbReference type="Proteomes" id="UP000237105"/>
    </source>
</evidence>
<dbReference type="OrthoDB" id="1372509at2759"/>
<sequence length="107" mass="12341">MMDEHDVISWNSVLSGCSCHGLGWETVELFEQMRRTGIKPNDTTFLIVLIACSHVVLLEKGFEYFNIMKSEDFLASPRMEHYATIVDLIVRTRNLREAEEFIDSLSI</sequence>
<dbReference type="EMBL" id="JXTB01000023">
    <property type="protein sequence ID" value="PON75602.1"/>
    <property type="molecule type" value="Genomic_DNA"/>
</dbReference>
<keyword evidence="1" id="KW-0677">Repeat</keyword>
<dbReference type="PANTHER" id="PTHR47926">
    <property type="entry name" value="PENTATRICOPEPTIDE REPEAT-CONTAINING PROTEIN"/>
    <property type="match status" value="1"/>
</dbReference>
<evidence type="ECO:0000256" key="2">
    <source>
        <dbReference type="PROSITE-ProRule" id="PRU00708"/>
    </source>
</evidence>
<comment type="caution">
    <text evidence="3">The sequence shown here is derived from an EMBL/GenBank/DDBJ whole genome shotgun (WGS) entry which is preliminary data.</text>
</comment>
<accession>A0A2P5DQN3</accession>
<dbReference type="Proteomes" id="UP000237105">
    <property type="component" value="Unassembled WGS sequence"/>
</dbReference>
<gene>
    <name evidence="3" type="ORF">PanWU01x14_042270</name>
</gene>
<evidence type="ECO:0000313" key="3">
    <source>
        <dbReference type="EMBL" id="PON75602.1"/>
    </source>
</evidence>
<dbReference type="PROSITE" id="PS51375">
    <property type="entry name" value="PPR"/>
    <property type="match status" value="1"/>
</dbReference>
<organism evidence="3 4">
    <name type="scientific">Parasponia andersonii</name>
    <name type="common">Sponia andersonii</name>
    <dbReference type="NCBI Taxonomy" id="3476"/>
    <lineage>
        <taxon>Eukaryota</taxon>
        <taxon>Viridiplantae</taxon>
        <taxon>Streptophyta</taxon>
        <taxon>Embryophyta</taxon>
        <taxon>Tracheophyta</taxon>
        <taxon>Spermatophyta</taxon>
        <taxon>Magnoliopsida</taxon>
        <taxon>eudicotyledons</taxon>
        <taxon>Gunneridae</taxon>
        <taxon>Pentapetalae</taxon>
        <taxon>rosids</taxon>
        <taxon>fabids</taxon>
        <taxon>Rosales</taxon>
        <taxon>Cannabaceae</taxon>
        <taxon>Parasponia</taxon>
    </lineage>
</organism>
<feature type="repeat" description="PPR" evidence="2">
    <location>
        <begin position="6"/>
        <end position="40"/>
    </location>
</feature>
<dbReference type="InterPro" id="IPR002885">
    <property type="entry name" value="PPR_rpt"/>
</dbReference>
<protein>
    <submittedName>
        <fullName evidence="3">Pentatricopeptide repeat</fullName>
    </submittedName>
</protein>
<reference evidence="4" key="1">
    <citation type="submission" date="2016-06" db="EMBL/GenBank/DDBJ databases">
        <title>Parallel loss of symbiosis genes in relatives of nitrogen-fixing non-legume Parasponia.</title>
        <authorList>
            <person name="Van Velzen R."/>
            <person name="Holmer R."/>
            <person name="Bu F."/>
            <person name="Rutten L."/>
            <person name="Van Zeijl A."/>
            <person name="Liu W."/>
            <person name="Santuari L."/>
            <person name="Cao Q."/>
            <person name="Sharma T."/>
            <person name="Shen D."/>
            <person name="Roswanjaya Y."/>
            <person name="Wardhani T."/>
            <person name="Kalhor M.S."/>
            <person name="Jansen J."/>
            <person name="Van den Hoogen J."/>
            <person name="Gungor B."/>
            <person name="Hartog M."/>
            <person name="Hontelez J."/>
            <person name="Verver J."/>
            <person name="Yang W.-C."/>
            <person name="Schijlen E."/>
            <person name="Repin R."/>
            <person name="Schilthuizen M."/>
            <person name="Schranz E."/>
            <person name="Heidstra R."/>
            <person name="Miyata K."/>
            <person name="Fedorova E."/>
            <person name="Kohlen W."/>
            <person name="Bisseling T."/>
            <person name="Smit S."/>
            <person name="Geurts R."/>
        </authorList>
    </citation>
    <scope>NUCLEOTIDE SEQUENCE [LARGE SCALE GENOMIC DNA]</scope>
    <source>
        <strain evidence="4">cv. WU1-14</strain>
    </source>
</reference>
<dbReference type="PANTHER" id="PTHR47926:SF342">
    <property type="entry name" value="TETRATRICOPEPTIDE-LIKE HELICAL DOMAIN-CONTAINING PROTEIN-RELATED"/>
    <property type="match status" value="1"/>
</dbReference>
<dbReference type="InterPro" id="IPR011990">
    <property type="entry name" value="TPR-like_helical_dom_sf"/>
</dbReference>
<name>A0A2P5DQN3_PARAD</name>
<dbReference type="Gene3D" id="1.25.40.10">
    <property type="entry name" value="Tetratricopeptide repeat domain"/>
    <property type="match status" value="1"/>
</dbReference>
<proteinExistence type="predicted"/>
<keyword evidence="4" id="KW-1185">Reference proteome</keyword>
<dbReference type="NCBIfam" id="TIGR00756">
    <property type="entry name" value="PPR"/>
    <property type="match status" value="1"/>
</dbReference>
<dbReference type="GO" id="GO:0009451">
    <property type="term" value="P:RNA modification"/>
    <property type="evidence" value="ECO:0007669"/>
    <property type="project" value="InterPro"/>
</dbReference>
<dbReference type="GO" id="GO:0003723">
    <property type="term" value="F:RNA binding"/>
    <property type="evidence" value="ECO:0007669"/>
    <property type="project" value="InterPro"/>
</dbReference>
<dbReference type="Pfam" id="PF13041">
    <property type="entry name" value="PPR_2"/>
    <property type="match status" value="1"/>
</dbReference>
<dbReference type="InterPro" id="IPR046960">
    <property type="entry name" value="PPR_At4g14850-like_plant"/>
</dbReference>